<dbReference type="GeneID" id="77176178"/>
<evidence type="ECO:0000256" key="2">
    <source>
        <dbReference type="SAM" id="Phobius"/>
    </source>
</evidence>
<keyword evidence="2" id="KW-1133">Transmembrane helix</keyword>
<dbReference type="RefSeq" id="WP_018712632.1">
    <property type="nucleotide sequence ID" value="NZ_CP053832.1"/>
</dbReference>
<organism evidence="4 5">
    <name type="scientific">Campylobacter ureolyticus</name>
    <dbReference type="NCBI Taxonomy" id="827"/>
    <lineage>
        <taxon>Bacteria</taxon>
        <taxon>Pseudomonadati</taxon>
        <taxon>Campylobacterota</taxon>
        <taxon>Epsilonproteobacteria</taxon>
        <taxon>Campylobacterales</taxon>
        <taxon>Campylobacteraceae</taxon>
        <taxon>Campylobacter</taxon>
    </lineage>
</organism>
<protein>
    <submittedName>
        <fullName evidence="4">Polysaccharide deacetylase</fullName>
    </submittedName>
</protein>
<accession>A0AAE7JQ11</accession>
<keyword evidence="2" id="KW-0472">Membrane</keyword>
<dbReference type="SUPFAM" id="SSF88713">
    <property type="entry name" value="Glycoside hydrolase/deacetylase"/>
    <property type="match status" value="1"/>
</dbReference>
<keyword evidence="2" id="KW-0812">Transmembrane</keyword>
<evidence type="ECO:0000313" key="4">
    <source>
        <dbReference type="EMBL" id="QKF84730.1"/>
    </source>
</evidence>
<dbReference type="PANTHER" id="PTHR34216:SF7">
    <property type="entry name" value="POLY-BETA-1,6-N-ACETYL-D-GLUCOSAMINE N-DEACETYLASE"/>
    <property type="match status" value="1"/>
</dbReference>
<gene>
    <name evidence="4" type="ORF">CURT_1272</name>
</gene>
<dbReference type="CDD" id="cd10918">
    <property type="entry name" value="CE4_NodB_like_5s_6s"/>
    <property type="match status" value="1"/>
</dbReference>
<dbReference type="Pfam" id="PF01522">
    <property type="entry name" value="Polysacc_deac_1"/>
    <property type="match status" value="1"/>
</dbReference>
<dbReference type="GO" id="GO:0016810">
    <property type="term" value="F:hydrolase activity, acting on carbon-nitrogen (but not peptide) bonds"/>
    <property type="evidence" value="ECO:0007669"/>
    <property type="project" value="InterPro"/>
</dbReference>
<evidence type="ECO:0000313" key="5">
    <source>
        <dbReference type="Proteomes" id="UP000509722"/>
    </source>
</evidence>
<dbReference type="InterPro" id="IPR051398">
    <property type="entry name" value="Polysacch_Deacetylase"/>
</dbReference>
<name>A0AAE7JQ11_9BACT</name>
<evidence type="ECO:0000256" key="1">
    <source>
        <dbReference type="ARBA" id="ARBA00022729"/>
    </source>
</evidence>
<dbReference type="EMBL" id="CP053832">
    <property type="protein sequence ID" value="QKF84730.1"/>
    <property type="molecule type" value="Genomic_DNA"/>
</dbReference>
<feature type="transmembrane region" description="Helical" evidence="2">
    <location>
        <begin position="6"/>
        <end position="26"/>
    </location>
</feature>
<evidence type="ECO:0000259" key="3">
    <source>
        <dbReference type="PROSITE" id="PS51677"/>
    </source>
</evidence>
<proteinExistence type="predicted"/>
<dbReference type="InterPro" id="IPR011330">
    <property type="entry name" value="Glyco_hydro/deAcase_b/a-brl"/>
</dbReference>
<feature type="domain" description="NodB homology" evidence="3">
    <location>
        <begin position="91"/>
        <end position="271"/>
    </location>
</feature>
<dbReference type="AlphaFoldDB" id="A0AAE7JQ11"/>
<sequence length="271" mass="31957">MQIVIVLLIFTILISFIIFSLRFSWWRKNISYEYPRVLMYHMVSKHLPKNKSKFNRLRVEPKEFEKQIKWLSKNGFKSYFVREISDDLPPKSIIITFDDGYKDNLTNTLPILQKYSFKATIFIVCNRFDKNWATDKDLKKSSDELNSEEMLSDEDVKKLLESGLIEIGSHTLNHANLPSLSYKDKQNEILNSKLEIEKKFGITCESFAYPFGFYDKESMRLAKESGYKFSVTTNNDVLKNRYPNYEIPRIMISGRGNILHFILKIKKGRSR</sequence>
<dbReference type="Proteomes" id="UP000509722">
    <property type="component" value="Chromosome"/>
</dbReference>
<dbReference type="Gene3D" id="3.20.20.370">
    <property type="entry name" value="Glycoside hydrolase/deacetylase"/>
    <property type="match status" value="1"/>
</dbReference>
<dbReference type="GO" id="GO:0005975">
    <property type="term" value="P:carbohydrate metabolic process"/>
    <property type="evidence" value="ECO:0007669"/>
    <property type="project" value="InterPro"/>
</dbReference>
<reference evidence="4 5" key="1">
    <citation type="submission" date="2020-05" db="EMBL/GenBank/DDBJ databases">
        <title>Complete genome sequencing of Campylobacter and Arcobacter type strains.</title>
        <authorList>
            <person name="Miller W.G."/>
            <person name="Yee E."/>
        </authorList>
    </citation>
    <scope>NUCLEOTIDE SEQUENCE [LARGE SCALE GENOMIC DNA]</scope>
    <source>
        <strain evidence="4 5">LMG 6451</strain>
    </source>
</reference>
<keyword evidence="1" id="KW-0732">Signal</keyword>
<dbReference type="InterPro" id="IPR002509">
    <property type="entry name" value="NODB_dom"/>
</dbReference>
<dbReference type="PROSITE" id="PS51677">
    <property type="entry name" value="NODB"/>
    <property type="match status" value="1"/>
</dbReference>
<dbReference type="PANTHER" id="PTHR34216">
    <property type="match status" value="1"/>
</dbReference>